<dbReference type="AlphaFoldDB" id="A0A9D2BHR8"/>
<evidence type="ECO:0000313" key="3">
    <source>
        <dbReference type="Proteomes" id="UP000886890"/>
    </source>
</evidence>
<protein>
    <recommendedName>
        <fullName evidence="4">Flagellar assembly protein H</fullName>
    </recommendedName>
</protein>
<feature type="compositionally biased region" description="Polar residues" evidence="1">
    <location>
        <begin position="61"/>
        <end position="70"/>
    </location>
</feature>
<dbReference type="EMBL" id="DXEK01000048">
    <property type="protein sequence ID" value="HIX76528.1"/>
    <property type="molecule type" value="Genomic_DNA"/>
</dbReference>
<sequence length="109" mass="12117">MAGTDDYIREACDTLIQLSADEKKQMEYEAREKAIRDYQSQMQSAENAGFRKGKQAGFQEGEQSGFQKGEQSGLKKAKLVFQLNGQGKTISEIAAACQMTEQEVTDILN</sequence>
<evidence type="ECO:0008006" key="4">
    <source>
        <dbReference type="Google" id="ProtNLM"/>
    </source>
</evidence>
<evidence type="ECO:0000313" key="2">
    <source>
        <dbReference type="EMBL" id="HIX76528.1"/>
    </source>
</evidence>
<evidence type="ECO:0000256" key="1">
    <source>
        <dbReference type="SAM" id="MobiDB-lite"/>
    </source>
</evidence>
<reference evidence="2" key="2">
    <citation type="submission" date="2021-04" db="EMBL/GenBank/DDBJ databases">
        <authorList>
            <person name="Gilroy R."/>
        </authorList>
    </citation>
    <scope>NUCLEOTIDE SEQUENCE</scope>
    <source>
        <strain evidence="2">CHK183-1962</strain>
    </source>
</reference>
<dbReference type="Proteomes" id="UP000886890">
    <property type="component" value="Unassembled WGS sequence"/>
</dbReference>
<organism evidence="2 3">
    <name type="scientific">Candidatus Fusicatenibacter merdavium</name>
    <dbReference type="NCBI Taxonomy" id="2838600"/>
    <lineage>
        <taxon>Bacteria</taxon>
        <taxon>Bacillati</taxon>
        <taxon>Bacillota</taxon>
        <taxon>Clostridia</taxon>
        <taxon>Lachnospirales</taxon>
        <taxon>Lachnospiraceae</taxon>
        <taxon>Fusicatenibacter</taxon>
    </lineage>
</organism>
<gene>
    <name evidence="2" type="ORF">H9734_02875</name>
</gene>
<proteinExistence type="predicted"/>
<comment type="caution">
    <text evidence="2">The sequence shown here is derived from an EMBL/GenBank/DDBJ whole genome shotgun (WGS) entry which is preliminary data.</text>
</comment>
<accession>A0A9D2BHR8</accession>
<feature type="region of interest" description="Disordered" evidence="1">
    <location>
        <begin position="39"/>
        <end position="72"/>
    </location>
</feature>
<reference evidence="2" key="1">
    <citation type="journal article" date="2021" name="PeerJ">
        <title>Extensive microbial diversity within the chicken gut microbiome revealed by metagenomics and culture.</title>
        <authorList>
            <person name="Gilroy R."/>
            <person name="Ravi A."/>
            <person name="Getino M."/>
            <person name="Pursley I."/>
            <person name="Horton D.L."/>
            <person name="Alikhan N.F."/>
            <person name="Baker D."/>
            <person name="Gharbi K."/>
            <person name="Hall N."/>
            <person name="Watson M."/>
            <person name="Adriaenssens E.M."/>
            <person name="Foster-Nyarko E."/>
            <person name="Jarju S."/>
            <person name="Secka A."/>
            <person name="Antonio M."/>
            <person name="Oren A."/>
            <person name="Chaudhuri R.R."/>
            <person name="La Ragione R."/>
            <person name="Hildebrand F."/>
            <person name="Pallen M.J."/>
        </authorList>
    </citation>
    <scope>NUCLEOTIDE SEQUENCE</scope>
    <source>
        <strain evidence="2">CHK183-1962</strain>
    </source>
</reference>
<name>A0A9D2BHR8_9FIRM</name>